<evidence type="ECO:0000256" key="5">
    <source>
        <dbReference type="ARBA" id="ARBA00022989"/>
    </source>
</evidence>
<dbReference type="OrthoDB" id="999962at2759"/>
<sequence>MATTAIASTLVGCVGCQAGVEFLQKRFDANLSLVTLAQFAFVVVAKLLTSRFEVWTGQKIPTRAYLKIVAIVFVVNLCNNSSIGYGVHFPLFIIFKSGSLLANMLLGILLRGYHYSVREIYSVLLVTGGVIIFTIASYDSTSPVHSEVKFDETDWTRLLAVPPFIIVPSMGVHRDCSKV</sequence>
<dbReference type="STRING" id="2018661.A0A2A2LCQ9"/>
<dbReference type="EMBL" id="LIAE01006899">
    <property type="protein sequence ID" value="PAV83979.1"/>
    <property type="molecule type" value="Genomic_DNA"/>
</dbReference>
<comment type="similarity">
    <text evidence="2">Belongs to the nucleotide-sugar transporter family. SLC35B subfamily.</text>
</comment>
<protein>
    <submittedName>
        <fullName evidence="8">Uncharacterized protein</fullName>
    </submittedName>
</protein>
<evidence type="ECO:0000256" key="1">
    <source>
        <dbReference type="ARBA" id="ARBA00004141"/>
    </source>
</evidence>
<evidence type="ECO:0000313" key="9">
    <source>
        <dbReference type="Proteomes" id="UP000218231"/>
    </source>
</evidence>
<feature type="transmembrane region" description="Helical" evidence="7">
    <location>
        <begin position="120"/>
        <end position="138"/>
    </location>
</feature>
<dbReference type="AlphaFoldDB" id="A0A2A2LCQ9"/>
<evidence type="ECO:0000256" key="2">
    <source>
        <dbReference type="ARBA" id="ARBA00010694"/>
    </source>
</evidence>
<dbReference type="InterPro" id="IPR013657">
    <property type="entry name" value="SCL35B1-4/HUT1"/>
</dbReference>
<keyword evidence="3" id="KW-0813">Transport</keyword>
<dbReference type="Pfam" id="PF08449">
    <property type="entry name" value="UAA"/>
    <property type="match status" value="1"/>
</dbReference>
<organism evidence="8 9">
    <name type="scientific">Diploscapter pachys</name>
    <dbReference type="NCBI Taxonomy" id="2018661"/>
    <lineage>
        <taxon>Eukaryota</taxon>
        <taxon>Metazoa</taxon>
        <taxon>Ecdysozoa</taxon>
        <taxon>Nematoda</taxon>
        <taxon>Chromadorea</taxon>
        <taxon>Rhabditida</taxon>
        <taxon>Rhabditina</taxon>
        <taxon>Rhabditomorpha</taxon>
        <taxon>Rhabditoidea</taxon>
        <taxon>Rhabditidae</taxon>
        <taxon>Diploscapter</taxon>
    </lineage>
</organism>
<evidence type="ECO:0000256" key="7">
    <source>
        <dbReference type="SAM" id="Phobius"/>
    </source>
</evidence>
<name>A0A2A2LCQ9_9BILA</name>
<reference evidence="8 9" key="1">
    <citation type="journal article" date="2017" name="Curr. Biol.">
        <title>Genome architecture and evolution of a unichromosomal asexual nematode.</title>
        <authorList>
            <person name="Fradin H."/>
            <person name="Zegar C."/>
            <person name="Gutwein M."/>
            <person name="Lucas J."/>
            <person name="Kovtun M."/>
            <person name="Corcoran D."/>
            <person name="Baugh L.R."/>
            <person name="Kiontke K."/>
            <person name="Gunsalus K."/>
            <person name="Fitch D.H."/>
            <person name="Piano F."/>
        </authorList>
    </citation>
    <scope>NUCLEOTIDE SEQUENCE [LARGE SCALE GENOMIC DNA]</scope>
    <source>
        <strain evidence="8">PF1309</strain>
    </source>
</reference>
<feature type="transmembrane region" description="Helical" evidence="7">
    <location>
        <begin position="64"/>
        <end position="83"/>
    </location>
</feature>
<evidence type="ECO:0000256" key="3">
    <source>
        <dbReference type="ARBA" id="ARBA00022448"/>
    </source>
</evidence>
<dbReference type="PANTHER" id="PTHR10778">
    <property type="entry name" value="SOLUTE CARRIER FAMILY 35 MEMBER B"/>
    <property type="match status" value="1"/>
</dbReference>
<evidence type="ECO:0000256" key="4">
    <source>
        <dbReference type="ARBA" id="ARBA00022692"/>
    </source>
</evidence>
<keyword evidence="9" id="KW-1185">Reference proteome</keyword>
<keyword evidence="6 7" id="KW-0472">Membrane</keyword>
<dbReference type="GO" id="GO:0000139">
    <property type="term" value="C:Golgi membrane"/>
    <property type="evidence" value="ECO:0007669"/>
    <property type="project" value="TreeGrafter"/>
</dbReference>
<evidence type="ECO:0000256" key="6">
    <source>
        <dbReference type="ARBA" id="ARBA00023136"/>
    </source>
</evidence>
<comment type="caution">
    <text evidence="8">The sequence shown here is derived from an EMBL/GenBank/DDBJ whole genome shotgun (WGS) entry which is preliminary data.</text>
</comment>
<keyword evidence="4 7" id="KW-0812">Transmembrane</keyword>
<dbReference type="GO" id="GO:0005789">
    <property type="term" value="C:endoplasmic reticulum membrane"/>
    <property type="evidence" value="ECO:0007669"/>
    <property type="project" value="TreeGrafter"/>
</dbReference>
<dbReference type="Proteomes" id="UP000218231">
    <property type="component" value="Unassembled WGS sequence"/>
</dbReference>
<dbReference type="GO" id="GO:0005464">
    <property type="term" value="F:UDP-xylose transmembrane transporter activity"/>
    <property type="evidence" value="ECO:0007669"/>
    <property type="project" value="TreeGrafter"/>
</dbReference>
<dbReference type="PANTHER" id="PTHR10778:SF16">
    <property type="entry name" value="UAA TRANSPORTER"/>
    <property type="match status" value="1"/>
</dbReference>
<accession>A0A2A2LCQ9</accession>
<feature type="transmembrane region" description="Helical" evidence="7">
    <location>
        <begin position="89"/>
        <end position="108"/>
    </location>
</feature>
<gene>
    <name evidence="8" type="ORF">WR25_21854</name>
</gene>
<keyword evidence="5 7" id="KW-1133">Transmembrane helix</keyword>
<evidence type="ECO:0000313" key="8">
    <source>
        <dbReference type="EMBL" id="PAV83979.1"/>
    </source>
</evidence>
<dbReference type="GO" id="GO:0005462">
    <property type="term" value="F:UDP-N-acetylglucosamine transmembrane transporter activity"/>
    <property type="evidence" value="ECO:0007669"/>
    <property type="project" value="TreeGrafter"/>
</dbReference>
<proteinExistence type="inferred from homology"/>
<comment type="subcellular location">
    <subcellularLocation>
        <location evidence="1">Membrane</location>
        <topology evidence="1">Multi-pass membrane protein</topology>
    </subcellularLocation>
</comment>